<feature type="transmembrane region" description="Helical" evidence="7">
    <location>
        <begin position="115"/>
        <end position="138"/>
    </location>
</feature>
<dbReference type="PROSITE" id="PS51489">
    <property type="entry name" value="BUB1_N"/>
    <property type="match status" value="1"/>
</dbReference>
<accession>A0A9W8JWS2</accession>
<feature type="region of interest" description="Disordered" evidence="6">
    <location>
        <begin position="1"/>
        <end position="36"/>
    </location>
</feature>
<feature type="transmembrane region" description="Helical" evidence="7">
    <location>
        <begin position="207"/>
        <end position="227"/>
    </location>
</feature>
<evidence type="ECO:0000259" key="8">
    <source>
        <dbReference type="PROSITE" id="PS50850"/>
    </source>
</evidence>
<feature type="compositionally biased region" description="Basic and acidic residues" evidence="6">
    <location>
        <begin position="1"/>
        <end position="17"/>
    </location>
</feature>
<evidence type="ECO:0000256" key="3">
    <source>
        <dbReference type="ARBA" id="ARBA00022692"/>
    </source>
</evidence>
<protein>
    <recommendedName>
        <fullName evidence="12">BUB1 N-terminal domain-containing protein</fullName>
    </recommendedName>
</protein>
<evidence type="ECO:0000256" key="1">
    <source>
        <dbReference type="ARBA" id="ARBA00004141"/>
    </source>
</evidence>
<evidence type="ECO:0000256" key="5">
    <source>
        <dbReference type="ARBA" id="ARBA00023136"/>
    </source>
</evidence>
<feature type="transmembrane region" description="Helical" evidence="7">
    <location>
        <begin position="175"/>
        <end position="195"/>
    </location>
</feature>
<feature type="transmembrane region" description="Helical" evidence="7">
    <location>
        <begin position="308"/>
        <end position="328"/>
    </location>
</feature>
<feature type="compositionally biased region" description="Low complexity" evidence="6">
    <location>
        <begin position="896"/>
        <end position="905"/>
    </location>
</feature>
<comment type="subcellular location">
    <subcellularLocation>
        <location evidence="1">Membrane</location>
        <topology evidence="1">Multi-pass membrane protein</topology>
    </subcellularLocation>
</comment>
<evidence type="ECO:0000256" key="4">
    <source>
        <dbReference type="ARBA" id="ARBA00022989"/>
    </source>
</evidence>
<dbReference type="FunFam" id="1.20.1250.20:FF:000013">
    <property type="entry name" value="MFS general substrate transporter"/>
    <property type="match status" value="1"/>
</dbReference>
<evidence type="ECO:0000256" key="2">
    <source>
        <dbReference type="ARBA" id="ARBA00022448"/>
    </source>
</evidence>
<feature type="region of interest" description="Disordered" evidence="6">
    <location>
        <begin position="941"/>
        <end position="977"/>
    </location>
</feature>
<dbReference type="PANTHER" id="PTHR43791:SF36">
    <property type="entry name" value="TRANSPORTER, PUTATIVE (AFU_ORTHOLOGUE AFUA_6G08340)-RELATED"/>
    <property type="match status" value="1"/>
</dbReference>
<evidence type="ECO:0000256" key="7">
    <source>
        <dbReference type="SAM" id="Phobius"/>
    </source>
</evidence>
<dbReference type="Gene3D" id="1.25.40.430">
    <property type="match status" value="1"/>
</dbReference>
<dbReference type="GO" id="GO:0016020">
    <property type="term" value="C:membrane"/>
    <property type="evidence" value="ECO:0007669"/>
    <property type="project" value="UniProtKB-SubCell"/>
</dbReference>
<dbReference type="PROSITE" id="PS50850">
    <property type="entry name" value="MFS"/>
    <property type="match status" value="1"/>
</dbReference>
<keyword evidence="2" id="KW-0813">Transport</keyword>
<dbReference type="OrthoDB" id="2985014at2759"/>
<dbReference type="Proteomes" id="UP001148786">
    <property type="component" value="Unassembled WGS sequence"/>
</dbReference>
<evidence type="ECO:0000313" key="10">
    <source>
        <dbReference type="EMBL" id="KAJ3507468.1"/>
    </source>
</evidence>
<evidence type="ECO:0000256" key="6">
    <source>
        <dbReference type="SAM" id="MobiDB-lite"/>
    </source>
</evidence>
<feature type="domain" description="Major facilitator superfamily (MFS) profile" evidence="8">
    <location>
        <begin position="50"/>
        <end position="460"/>
    </location>
</feature>
<evidence type="ECO:0000259" key="9">
    <source>
        <dbReference type="PROSITE" id="PS51489"/>
    </source>
</evidence>
<dbReference type="SUPFAM" id="SSF103473">
    <property type="entry name" value="MFS general substrate transporter"/>
    <property type="match status" value="1"/>
</dbReference>
<feature type="transmembrane region" description="Helical" evidence="7">
    <location>
        <begin position="401"/>
        <end position="420"/>
    </location>
</feature>
<dbReference type="InterPro" id="IPR036259">
    <property type="entry name" value="MFS_trans_sf"/>
</dbReference>
<sequence>MSEEPALTKECHEKVEQVSEDVEDSQGLSPESFEGTQEERDLVRKLDKRILPITCLLYLFASLDRSNIGNARLQGLPEDVLGGDSSGVLFDWIISAFFFSYVPTIISKLFPPRTYVAIAAIGWGTTSTLMATGFNFASLMTARVALGVFEAGFGPVITLYFSFFYTKRELGLRFALWFGFATVAGAFGGLIAFGVQHIHSSIRNWRLLFIIEGVPPILLGITTYFFLPNRPESTTYLNDRERQIAIERMNRDSSGDFGAVVNKAHIVAAFRDWRIYAGGVIYFGLNCALASIGAFLPTIITTFGFTNALAQLLTVPPYAVAAIVLASFSSTSDRLQSRGIFMGISCSIAGIGYLLLLTVAHNNHARYFATFCITSGTYTSIGLTIAWFGHNLGSETKKATGIPLFMAIGQCGSILGSHLFPQTEGPRYLKGFGISCGLLFLAALSSIVLSISYRWDNARRDKLYGKAKSNRKINTHELADKVGPPLFFCVLRTQMNAGPTQAPEFRYVPVSHESQTMSQNEDEQISQDIVDCDLLEAVKENVQPLATGRRVTALSALLATPHAQREAKLSATRNRLRINVELALEDEDGDPLEAYCRLVYWTVENYPQGHSAESGLLELLEEATRVLKEDRNGQWRSDFKYLKLWLLYASYVEKPTVIYKFLIANDIGTDFALLYEEHAAVLERDGRRKEADAAYSLGIARKASPLEHLRSRYEDFQKRMMSNISLPTAQPAPSSSQPPRQALATTATSGAASSSSSRGSTSRMALGHSSSIPIPPVQSNSRIQIFVDPTGAGSHAAEEGTGEWNDLGTRKTRIKENVPEVKKLVGTTLKQAGKTKRMAAAAASASGPGSGSKIAVFRDPAPEDMPPPPAPKKAKERTAAKTAATAFVPFVDGPEEPSSAPESAAQEMETATSKFTPFRDESAVSSPAAVVPIADSIMKIKKADKRATEPTTEAEALRKDPLKNYPQESLGFTDQGD</sequence>
<dbReference type="InterPro" id="IPR013212">
    <property type="entry name" value="Mad3/Bub1_I"/>
</dbReference>
<feature type="region of interest" description="Disordered" evidence="6">
    <location>
        <begin position="726"/>
        <end position="777"/>
    </location>
</feature>
<keyword evidence="11" id="KW-1185">Reference proteome</keyword>
<dbReference type="SMART" id="SM00777">
    <property type="entry name" value="Mad3_BUB1_I"/>
    <property type="match status" value="1"/>
</dbReference>
<evidence type="ECO:0008006" key="12">
    <source>
        <dbReference type="Google" id="ProtNLM"/>
    </source>
</evidence>
<dbReference type="AlphaFoldDB" id="A0A9W8JWS2"/>
<dbReference type="Gene3D" id="1.20.1250.20">
    <property type="entry name" value="MFS general substrate transporter like domains"/>
    <property type="match status" value="2"/>
</dbReference>
<name>A0A9W8JWS2_9AGAR</name>
<feature type="region of interest" description="Disordered" evidence="6">
    <location>
        <begin position="858"/>
        <end position="927"/>
    </location>
</feature>
<proteinExistence type="predicted"/>
<dbReference type="FunFam" id="1.25.40.430:FF:000003">
    <property type="entry name" value="Checkpoint serine/threonine-protein kinase BUB1"/>
    <property type="match status" value="1"/>
</dbReference>
<organism evidence="10 11">
    <name type="scientific">Agrocybe chaxingu</name>
    <dbReference type="NCBI Taxonomy" id="84603"/>
    <lineage>
        <taxon>Eukaryota</taxon>
        <taxon>Fungi</taxon>
        <taxon>Dikarya</taxon>
        <taxon>Basidiomycota</taxon>
        <taxon>Agaricomycotina</taxon>
        <taxon>Agaricomycetes</taxon>
        <taxon>Agaricomycetidae</taxon>
        <taxon>Agaricales</taxon>
        <taxon>Agaricineae</taxon>
        <taxon>Strophariaceae</taxon>
        <taxon>Agrocybe</taxon>
    </lineage>
</organism>
<feature type="transmembrane region" description="Helical" evidence="7">
    <location>
        <begin position="340"/>
        <end position="361"/>
    </location>
</feature>
<keyword evidence="3 7" id="KW-0812">Transmembrane</keyword>
<dbReference type="GO" id="GO:0022857">
    <property type="term" value="F:transmembrane transporter activity"/>
    <property type="evidence" value="ECO:0007669"/>
    <property type="project" value="InterPro"/>
</dbReference>
<comment type="caution">
    <text evidence="10">The sequence shown here is derived from an EMBL/GenBank/DDBJ whole genome shotgun (WGS) entry which is preliminary data.</text>
</comment>
<feature type="transmembrane region" description="Helical" evidence="7">
    <location>
        <begin position="144"/>
        <end position="163"/>
    </location>
</feature>
<dbReference type="Pfam" id="PF08311">
    <property type="entry name" value="Mad3_BUB1_I"/>
    <property type="match status" value="1"/>
</dbReference>
<feature type="compositionally biased region" description="Polar residues" evidence="6">
    <location>
        <begin position="966"/>
        <end position="977"/>
    </location>
</feature>
<gene>
    <name evidence="10" type="ORF">NLJ89_g6288</name>
</gene>
<reference evidence="10" key="1">
    <citation type="submission" date="2022-07" db="EMBL/GenBank/DDBJ databases">
        <title>Genome Sequence of Agrocybe chaxingu.</title>
        <authorList>
            <person name="Buettner E."/>
        </authorList>
    </citation>
    <scope>NUCLEOTIDE SEQUENCE</scope>
    <source>
        <strain evidence="10">MP-N11</strain>
    </source>
</reference>
<dbReference type="InterPro" id="IPR011701">
    <property type="entry name" value="MFS"/>
</dbReference>
<feature type="compositionally biased region" description="Low complexity" evidence="6">
    <location>
        <begin position="726"/>
        <end position="763"/>
    </location>
</feature>
<keyword evidence="4 7" id="KW-1133">Transmembrane helix</keyword>
<dbReference type="Pfam" id="PF07690">
    <property type="entry name" value="MFS_1"/>
    <property type="match status" value="1"/>
</dbReference>
<dbReference type="PANTHER" id="PTHR43791">
    <property type="entry name" value="PERMEASE-RELATED"/>
    <property type="match status" value="1"/>
</dbReference>
<evidence type="ECO:0000313" key="11">
    <source>
        <dbReference type="Proteomes" id="UP001148786"/>
    </source>
</evidence>
<feature type="transmembrane region" description="Helical" evidence="7">
    <location>
        <begin position="367"/>
        <end position="389"/>
    </location>
</feature>
<dbReference type="InterPro" id="IPR020846">
    <property type="entry name" value="MFS_dom"/>
</dbReference>
<feature type="domain" description="BUB1 N-terminal" evidence="9">
    <location>
        <begin position="580"/>
        <end position="742"/>
    </location>
</feature>
<feature type="transmembrane region" description="Helical" evidence="7">
    <location>
        <begin position="432"/>
        <end position="453"/>
    </location>
</feature>
<keyword evidence="5 7" id="KW-0472">Membrane</keyword>
<dbReference type="EMBL" id="JANKHO010000656">
    <property type="protein sequence ID" value="KAJ3507468.1"/>
    <property type="molecule type" value="Genomic_DNA"/>
</dbReference>
<feature type="compositionally biased region" description="Polar residues" evidence="6">
    <location>
        <begin position="768"/>
        <end position="777"/>
    </location>
</feature>
<feature type="transmembrane region" description="Helical" evidence="7">
    <location>
        <begin position="275"/>
        <end position="296"/>
    </location>
</feature>